<reference evidence="1 2" key="1">
    <citation type="submission" date="2024-08" db="EMBL/GenBank/DDBJ databases">
        <title>Whole-genome sequencing of halo(alkali)philic microorganisms from hypersaline lakes.</title>
        <authorList>
            <person name="Sorokin D.Y."/>
            <person name="Merkel A.Y."/>
            <person name="Messina E."/>
            <person name="Yakimov M."/>
        </authorList>
    </citation>
    <scope>NUCLEOTIDE SEQUENCE [LARGE SCALE GENOMIC DNA]</scope>
    <source>
        <strain evidence="1 2">AB-hyl4</strain>
    </source>
</reference>
<dbReference type="Proteomes" id="UP001575105">
    <property type="component" value="Unassembled WGS sequence"/>
</dbReference>
<comment type="caution">
    <text evidence="1">The sequence shown here is derived from an EMBL/GenBank/DDBJ whole genome shotgun (WGS) entry which is preliminary data.</text>
</comment>
<gene>
    <name evidence="1" type="ORF">ACERK3_16335</name>
</gene>
<proteinExistence type="predicted"/>
<organism evidence="1 2">
    <name type="scientific">Natronomicrosphaera hydrolytica</name>
    <dbReference type="NCBI Taxonomy" id="3242702"/>
    <lineage>
        <taxon>Bacteria</taxon>
        <taxon>Pseudomonadati</taxon>
        <taxon>Planctomycetota</taxon>
        <taxon>Phycisphaerae</taxon>
        <taxon>Phycisphaerales</taxon>
        <taxon>Phycisphaeraceae</taxon>
        <taxon>Natronomicrosphaera</taxon>
    </lineage>
</organism>
<evidence type="ECO:0000313" key="2">
    <source>
        <dbReference type="Proteomes" id="UP001575105"/>
    </source>
</evidence>
<name>A0ABV4U8B0_9BACT</name>
<protein>
    <submittedName>
        <fullName evidence="1">Uncharacterized protein</fullName>
    </submittedName>
</protein>
<dbReference type="RefSeq" id="WP_425346775.1">
    <property type="nucleotide sequence ID" value="NZ_JBGUBD010000012.1"/>
</dbReference>
<dbReference type="EMBL" id="JBGUBD010000012">
    <property type="protein sequence ID" value="MFA9479852.1"/>
    <property type="molecule type" value="Genomic_DNA"/>
</dbReference>
<keyword evidence="2" id="KW-1185">Reference proteome</keyword>
<accession>A0ABV4U8B0</accession>
<evidence type="ECO:0000313" key="1">
    <source>
        <dbReference type="EMBL" id="MFA9479852.1"/>
    </source>
</evidence>
<sequence length="116" mass="12824">MSNGNYPPYLLATLVDIGGVSCSNLHHRLGYVLDSDPPEYREVPNEGDFAYCRLRQISSSTATSWDLLIYVMGPTCTGLWEFRREVTADDPTGAFCRWANNVLDCGNGKANVVDDS</sequence>